<proteinExistence type="predicted"/>
<comment type="caution">
    <text evidence="2">The sequence shown here is derived from an EMBL/GenBank/DDBJ whole genome shotgun (WGS) entry which is preliminary data.</text>
</comment>
<feature type="compositionally biased region" description="Basic and acidic residues" evidence="1">
    <location>
        <begin position="30"/>
        <end position="51"/>
    </location>
</feature>
<feature type="compositionally biased region" description="Basic and acidic residues" evidence="1">
    <location>
        <begin position="1"/>
        <end position="12"/>
    </location>
</feature>
<protein>
    <submittedName>
        <fullName evidence="2">Uncharacterized protein</fullName>
    </submittedName>
</protein>
<evidence type="ECO:0000256" key="1">
    <source>
        <dbReference type="SAM" id="MobiDB-lite"/>
    </source>
</evidence>
<evidence type="ECO:0000313" key="2">
    <source>
        <dbReference type="EMBL" id="KAK3849583.1"/>
    </source>
</evidence>
<organism evidence="2 3">
    <name type="scientific">Petrolisthes cinctipes</name>
    <name type="common">Flat porcelain crab</name>
    <dbReference type="NCBI Taxonomy" id="88211"/>
    <lineage>
        <taxon>Eukaryota</taxon>
        <taxon>Metazoa</taxon>
        <taxon>Ecdysozoa</taxon>
        <taxon>Arthropoda</taxon>
        <taxon>Crustacea</taxon>
        <taxon>Multicrustacea</taxon>
        <taxon>Malacostraca</taxon>
        <taxon>Eumalacostraca</taxon>
        <taxon>Eucarida</taxon>
        <taxon>Decapoda</taxon>
        <taxon>Pleocyemata</taxon>
        <taxon>Anomura</taxon>
        <taxon>Galatheoidea</taxon>
        <taxon>Porcellanidae</taxon>
        <taxon>Petrolisthes</taxon>
    </lineage>
</organism>
<dbReference type="AlphaFoldDB" id="A0AAE1EFX2"/>
<reference evidence="2" key="1">
    <citation type="submission" date="2023-10" db="EMBL/GenBank/DDBJ databases">
        <title>Genome assemblies of two species of porcelain crab, Petrolisthes cinctipes and Petrolisthes manimaculis (Anomura: Porcellanidae).</title>
        <authorList>
            <person name="Angst P."/>
        </authorList>
    </citation>
    <scope>NUCLEOTIDE SEQUENCE</scope>
    <source>
        <strain evidence="2">PB745_01</strain>
        <tissue evidence="2">Gill</tissue>
    </source>
</reference>
<feature type="region of interest" description="Disordered" evidence="1">
    <location>
        <begin position="1"/>
        <end position="72"/>
    </location>
</feature>
<feature type="compositionally biased region" description="Basic residues" evidence="1">
    <location>
        <begin position="52"/>
        <end position="63"/>
    </location>
</feature>
<name>A0AAE1EFX2_PETCI</name>
<evidence type="ECO:0000313" key="3">
    <source>
        <dbReference type="Proteomes" id="UP001286313"/>
    </source>
</evidence>
<dbReference type="EMBL" id="JAWQEG010008819">
    <property type="protein sequence ID" value="KAK3849583.1"/>
    <property type="molecule type" value="Genomic_DNA"/>
</dbReference>
<keyword evidence="3" id="KW-1185">Reference proteome</keyword>
<accession>A0AAE1EFX2</accession>
<dbReference type="Proteomes" id="UP001286313">
    <property type="component" value="Unassembled WGS sequence"/>
</dbReference>
<sequence length="114" mass="13128">MAKLRTSEERVAINHRKQHIHSDTGGGYERGTRELTRDEKPAHVRQPEARPHNNKKMGLRNRFPRGSITPANYYGPGVRELVRLCVPQRVTQDRACVYEREKNNLGKLETPGEN</sequence>
<gene>
    <name evidence="2" type="ORF">Pcinc_043670</name>
</gene>